<keyword evidence="6" id="KW-1185">Reference proteome</keyword>
<accession>A0A183IAF7</accession>
<dbReference type="InterPro" id="IPR045864">
    <property type="entry name" value="aa-tRNA-synth_II/BPL/LPL"/>
</dbReference>
<organism evidence="7">
    <name type="scientific">Soboliphyme baturini</name>
    <dbReference type="NCBI Taxonomy" id="241478"/>
    <lineage>
        <taxon>Eukaryota</taxon>
        <taxon>Metazoa</taxon>
        <taxon>Ecdysozoa</taxon>
        <taxon>Nematoda</taxon>
        <taxon>Enoplea</taxon>
        <taxon>Dorylaimia</taxon>
        <taxon>Dioctophymatida</taxon>
        <taxon>Dioctophymatoidea</taxon>
        <taxon>Soboliphymatidae</taxon>
        <taxon>Soboliphyme</taxon>
    </lineage>
</organism>
<reference evidence="7" key="1">
    <citation type="submission" date="2016-06" db="UniProtKB">
        <authorList>
            <consortium name="WormBaseParasite"/>
        </authorList>
    </citation>
    <scope>IDENTIFICATION</scope>
</reference>
<dbReference type="InterPro" id="IPR004364">
    <property type="entry name" value="Aa-tRNA-synt_II"/>
</dbReference>
<evidence type="ECO:0000259" key="4">
    <source>
        <dbReference type="Pfam" id="PF00152"/>
    </source>
</evidence>
<dbReference type="GO" id="GO:0000049">
    <property type="term" value="F:tRNA binding"/>
    <property type="evidence" value="ECO:0007669"/>
    <property type="project" value="TreeGrafter"/>
</dbReference>
<keyword evidence="1" id="KW-0436">Ligase</keyword>
<evidence type="ECO:0000313" key="5">
    <source>
        <dbReference type="EMBL" id="VDO85666.1"/>
    </source>
</evidence>
<dbReference type="AlphaFoldDB" id="A0A183IAF7"/>
<dbReference type="GO" id="GO:0017101">
    <property type="term" value="C:aminoacyl-tRNA synthetase multienzyme complex"/>
    <property type="evidence" value="ECO:0007669"/>
    <property type="project" value="TreeGrafter"/>
</dbReference>
<dbReference type="Pfam" id="PF00152">
    <property type="entry name" value="tRNA-synt_2"/>
    <property type="match status" value="1"/>
</dbReference>
<dbReference type="WBParaSite" id="SBAD_0000062401-mRNA-1">
    <property type="protein sequence ID" value="SBAD_0000062401-mRNA-1"/>
    <property type="gene ID" value="SBAD_0000062401"/>
</dbReference>
<proteinExistence type="predicted"/>
<dbReference type="GO" id="GO:0005524">
    <property type="term" value="F:ATP binding"/>
    <property type="evidence" value="ECO:0007669"/>
    <property type="project" value="InterPro"/>
</dbReference>
<evidence type="ECO:0000313" key="6">
    <source>
        <dbReference type="Proteomes" id="UP000270296"/>
    </source>
</evidence>
<evidence type="ECO:0000256" key="3">
    <source>
        <dbReference type="ARBA" id="ARBA00022840"/>
    </source>
</evidence>
<dbReference type="GO" id="GO:0004824">
    <property type="term" value="F:lysine-tRNA ligase activity"/>
    <property type="evidence" value="ECO:0007669"/>
    <property type="project" value="TreeGrafter"/>
</dbReference>
<dbReference type="EMBL" id="UZAM01002129">
    <property type="protein sequence ID" value="VDO85666.1"/>
    <property type="molecule type" value="Genomic_DNA"/>
</dbReference>
<dbReference type="SUPFAM" id="SSF55681">
    <property type="entry name" value="Class II aaRS and biotin synthetases"/>
    <property type="match status" value="1"/>
</dbReference>
<dbReference type="GO" id="GO:0006430">
    <property type="term" value="P:lysyl-tRNA aminoacylation"/>
    <property type="evidence" value="ECO:0007669"/>
    <property type="project" value="TreeGrafter"/>
</dbReference>
<name>A0A183IAF7_9BILA</name>
<evidence type="ECO:0000256" key="1">
    <source>
        <dbReference type="ARBA" id="ARBA00022598"/>
    </source>
</evidence>
<reference evidence="5 6" key="2">
    <citation type="submission" date="2018-11" db="EMBL/GenBank/DDBJ databases">
        <authorList>
            <consortium name="Pathogen Informatics"/>
        </authorList>
    </citation>
    <scope>NUCLEOTIDE SEQUENCE [LARGE SCALE GENOMIC DNA]</scope>
</reference>
<dbReference type="PANTHER" id="PTHR42918:SF9">
    <property type="entry name" value="LYSINE--TRNA LIGASE"/>
    <property type="match status" value="1"/>
</dbReference>
<dbReference type="Gene3D" id="3.30.930.10">
    <property type="entry name" value="Bira Bifunctional Protein, Domain 2"/>
    <property type="match status" value="1"/>
</dbReference>
<evidence type="ECO:0000256" key="2">
    <source>
        <dbReference type="ARBA" id="ARBA00022741"/>
    </source>
</evidence>
<evidence type="ECO:0000313" key="7">
    <source>
        <dbReference type="WBParaSite" id="SBAD_0000062401-mRNA-1"/>
    </source>
</evidence>
<protein>
    <submittedName>
        <fullName evidence="7">tRNA-synt_2 domain-containing protein</fullName>
    </submittedName>
</protein>
<dbReference type="OrthoDB" id="21243at2759"/>
<dbReference type="GO" id="GO:0005829">
    <property type="term" value="C:cytosol"/>
    <property type="evidence" value="ECO:0007669"/>
    <property type="project" value="TreeGrafter"/>
</dbReference>
<dbReference type="GO" id="GO:0005739">
    <property type="term" value="C:mitochondrion"/>
    <property type="evidence" value="ECO:0007669"/>
    <property type="project" value="TreeGrafter"/>
</dbReference>
<sequence>MLRFRHRSVPGLTERFELFVMHKELVNAYTEMNDPVMQRKMFEQQAKDKAAGDEEARPVDETFCTALEYGLPPVAGFGLGIERLAMFLTDSCNIKVTVFL</sequence>
<keyword evidence="3" id="KW-0067">ATP-binding</keyword>
<gene>
    <name evidence="5" type="ORF">SBAD_LOCUS601</name>
</gene>
<dbReference type="PANTHER" id="PTHR42918">
    <property type="entry name" value="LYSYL-TRNA SYNTHETASE"/>
    <property type="match status" value="1"/>
</dbReference>
<keyword evidence="2" id="KW-0547">Nucleotide-binding</keyword>
<dbReference type="Proteomes" id="UP000270296">
    <property type="component" value="Unassembled WGS sequence"/>
</dbReference>
<feature type="domain" description="Aminoacyl-tRNA synthetase class II (D/K/N)" evidence="4">
    <location>
        <begin position="9"/>
        <end position="97"/>
    </location>
</feature>